<sequence>MSQQMDLFSYFGGNFADPSESKLESANKSEPVEHSAESSAAVTEAEGGAGVAASDNNRNSSENPSFSAKKPWERRERRKKQDECEDTCEDACDEERSGGSEEEDLDDDERDALADDPEVDEAAADRAELAGEQAKADGKSLVKAGSNEAAKKEEKKPVFNHATYICYAGNNFSITKFFPNDDLAKLDLEAIRKRLEKDFPELSKQRTKMDWDEKKNIIIPIVTGGKKGSYLIDGIKGFFFRSKDLFENKQPINILAARDGYYEVRENPIGVFVSKAPVVEGLEPCQEGFKMKLPKIPQSLITQLISFFADYSEKNVEVMGVFYWDSANGRYILDVPFQNVTKVSIDPHYGDFPHFIKVAEIHSHNTMAAKFSRTDDEDELGTMLYGVIGKICRGHSVVYFDLQTRAGVAGRFIPIHPDVWIEGDYIPGTLNNRVEYSAYPEEWHDRVRIVEREVYIQ</sequence>
<feature type="compositionally biased region" description="Basic and acidic residues" evidence="1">
    <location>
        <begin position="19"/>
        <end position="36"/>
    </location>
</feature>
<dbReference type="KEGG" id="tco:Theco_4075"/>
<keyword evidence="2" id="KW-0614">Plasmid</keyword>
<dbReference type="OrthoDB" id="1956305at2"/>
<accession>L0ELA9</accession>
<feature type="compositionally biased region" description="Acidic residues" evidence="1">
    <location>
        <begin position="83"/>
        <end position="93"/>
    </location>
</feature>
<feature type="compositionally biased region" description="Basic and acidic residues" evidence="1">
    <location>
        <begin position="123"/>
        <end position="140"/>
    </location>
</feature>
<feature type="compositionally biased region" description="Acidic residues" evidence="1">
    <location>
        <begin position="100"/>
        <end position="122"/>
    </location>
</feature>
<protein>
    <recommendedName>
        <fullName evidence="4">JAB domain-containing protein</fullName>
    </recommendedName>
</protein>
<dbReference type="Proteomes" id="UP000010795">
    <property type="component" value="Plasmid pTHECO01"/>
</dbReference>
<evidence type="ECO:0000313" key="3">
    <source>
        <dbReference type="Proteomes" id="UP000010795"/>
    </source>
</evidence>
<dbReference type="RefSeq" id="WP_015256787.1">
    <property type="nucleotide sequence ID" value="NC_019898.1"/>
</dbReference>
<proteinExistence type="predicted"/>
<dbReference type="HOGENOM" id="CLU_598429_0_0_9"/>
<evidence type="ECO:0008006" key="4">
    <source>
        <dbReference type="Google" id="ProtNLM"/>
    </source>
</evidence>
<name>L0ELA9_THECK</name>
<geneLocation type="plasmid" evidence="2 3">
    <name>pTHECO01</name>
</geneLocation>
<feature type="compositionally biased region" description="Low complexity" evidence="1">
    <location>
        <begin position="37"/>
        <end position="54"/>
    </location>
</feature>
<evidence type="ECO:0000313" key="2">
    <source>
        <dbReference type="EMBL" id="AGA60075.1"/>
    </source>
</evidence>
<keyword evidence="3" id="KW-1185">Reference proteome</keyword>
<dbReference type="eggNOG" id="ENOG5032V96">
    <property type="taxonomic scope" value="Bacteria"/>
</dbReference>
<feature type="region of interest" description="Disordered" evidence="1">
    <location>
        <begin position="1"/>
        <end position="140"/>
    </location>
</feature>
<feature type="compositionally biased region" description="Basic and acidic residues" evidence="1">
    <location>
        <begin position="70"/>
        <end position="82"/>
    </location>
</feature>
<feature type="compositionally biased region" description="Polar residues" evidence="1">
    <location>
        <begin position="55"/>
        <end position="66"/>
    </location>
</feature>
<dbReference type="EMBL" id="CP003256">
    <property type="protein sequence ID" value="AGA60075.1"/>
    <property type="molecule type" value="Genomic_DNA"/>
</dbReference>
<reference evidence="3" key="1">
    <citation type="submission" date="2012-01" db="EMBL/GenBank/DDBJ databases">
        <title>Complete sequence of plasmid of Thermobacillus composti KWC4.</title>
        <authorList>
            <person name="Lucas S."/>
            <person name="Han J."/>
            <person name="Lapidus A."/>
            <person name="Cheng J.-F."/>
            <person name="Goodwin L."/>
            <person name="Pitluck S."/>
            <person name="Peters L."/>
            <person name="Ovchinnikova G."/>
            <person name="Teshima H."/>
            <person name="Detter J.C."/>
            <person name="Han C."/>
            <person name="Tapia R."/>
            <person name="Land M."/>
            <person name="Hauser L."/>
            <person name="Kyrpides N."/>
            <person name="Ivanova N."/>
            <person name="Pagani I."/>
            <person name="Anderson I."/>
            <person name="Woyke T."/>
        </authorList>
    </citation>
    <scope>NUCLEOTIDE SEQUENCE [LARGE SCALE GENOMIC DNA]</scope>
    <source>
        <strain evidence="3">DSM 18247 / JCM 13945 / KWC4</strain>
        <plasmid evidence="3">Plasmid pTHECO01</plasmid>
    </source>
</reference>
<gene>
    <name evidence="2" type="ordered locus">Theco_4075</name>
</gene>
<organism evidence="2 3">
    <name type="scientific">Thermobacillus composti (strain DSM 18247 / JCM 13945 / KWC4)</name>
    <dbReference type="NCBI Taxonomy" id="717605"/>
    <lineage>
        <taxon>Bacteria</taxon>
        <taxon>Bacillati</taxon>
        <taxon>Bacillota</taxon>
        <taxon>Bacilli</taxon>
        <taxon>Bacillales</taxon>
        <taxon>Paenibacillaceae</taxon>
        <taxon>Thermobacillus</taxon>
    </lineage>
</organism>
<evidence type="ECO:0000256" key="1">
    <source>
        <dbReference type="SAM" id="MobiDB-lite"/>
    </source>
</evidence>
<dbReference type="AlphaFoldDB" id="L0ELA9"/>